<dbReference type="EMBL" id="LT629742">
    <property type="protein sequence ID" value="SDS92159.1"/>
    <property type="molecule type" value="Genomic_DNA"/>
</dbReference>
<keyword evidence="8 9" id="KW-0975">Bacterial flagellum</keyword>
<dbReference type="GO" id="GO:0005886">
    <property type="term" value="C:plasma membrane"/>
    <property type="evidence" value="ECO:0007669"/>
    <property type="project" value="UniProtKB-SubCell"/>
</dbReference>
<dbReference type="InterPro" id="IPR000067">
    <property type="entry name" value="FlgMring_FliF"/>
</dbReference>
<dbReference type="AlphaFoldDB" id="A0A1H1W7K5"/>
<evidence type="ECO:0000256" key="7">
    <source>
        <dbReference type="ARBA" id="ARBA00023136"/>
    </source>
</evidence>
<dbReference type="OrthoDB" id="9807026at2"/>
<keyword evidence="13" id="KW-0966">Cell projection</keyword>
<organism evidence="13 14">
    <name type="scientific">Microterricola viridarii</name>
    <dbReference type="NCBI Taxonomy" id="412690"/>
    <lineage>
        <taxon>Bacteria</taxon>
        <taxon>Bacillati</taxon>
        <taxon>Actinomycetota</taxon>
        <taxon>Actinomycetes</taxon>
        <taxon>Micrococcales</taxon>
        <taxon>Microbacteriaceae</taxon>
        <taxon>Microterricola</taxon>
    </lineage>
</organism>
<dbReference type="PRINTS" id="PR01009">
    <property type="entry name" value="FLGMRINGFLIF"/>
</dbReference>
<dbReference type="GO" id="GO:0071973">
    <property type="term" value="P:bacterial-type flagellum-dependent cell motility"/>
    <property type="evidence" value="ECO:0007669"/>
    <property type="project" value="InterPro"/>
</dbReference>
<dbReference type="GO" id="GO:0003774">
    <property type="term" value="F:cytoskeletal motor activity"/>
    <property type="evidence" value="ECO:0007669"/>
    <property type="project" value="InterPro"/>
</dbReference>
<evidence type="ECO:0000256" key="2">
    <source>
        <dbReference type="ARBA" id="ARBA00004651"/>
    </source>
</evidence>
<accession>A0A1H1W7K5</accession>
<proteinExistence type="inferred from homology"/>
<dbReference type="GO" id="GO:0009431">
    <property type="term" value="C:bacterial-type flagellum basal body, MS ring"/>
    <property type="evidence" value="ECO:0007669"/>
    <property type="project" value="InterPro"/>
</dbReference>
<dbReference type="PIRSF" id="PIRSF004862">
    <property type="entry name" value="FliF"/>
    <property type="match status" value="1"/>
</dbReference>
<dbReference type="STRING" id="412690.SAMN04489834_2440"/>
<dbReference type="PANTHER" id="PTHR30046:SF0">
    <property type="entry name" value="FLAGELLAR M-RING PROTEIN"/>
    <property type="match status" value="1"/>
</dbReference>
<keyword evidence="6 10" id="KW-1133">Transmembrane helix</keyword>
<feature type="transmembrane region" description="Helical" evidence="10">
    <location>
        <begin position="420"/>
        <end position="441"/>
    </location>
</feature>
<dbReference type="Pfam" id="PF01514">
    <property type="entry name" value="YscJ_FliF"/>
    <property type="match status" value="1"/>
</dbReference>
<dbReference type="Proteomes" id="UP000181956">
    <property type="component" value="Chromosome I"/>
</dbReference>
<dbReference type="InterPro" id="IPR045851">
    <property type="entry name" value="AMP-bd_C_sf"/>
</dbReference>
<dbReference type="NCBIfam" id="TIGR00206">
    <property type="entry name" value="fliF"/>
    <property type="match status" value="1"/>
</dbReference>
<evidence type="ECO:0000256" key="3">
    <source>
        <dbReference type="ARBA" id="ARBA00007971"/>
    </source>
</evidence>
<dbReference type="RefSeq" id="WP_083364283.1">
    <property type="nucleotide sequence ID" value="NZ_LT629742.1"/>
</dbReference>
<feature type="transmembrane region" description="Helical" evidence="10">
    <location>
        <begin position="26"/>
        <end position="45"/>
    </location>
</feature>
<comment type="subcellular location">
    <subcellularLocation>
        <location evidence="1 9">Bacterial flagellum basal body</location>
    </subcellularLocation>
    <subcellularLocation>
        <location evidence="2">Cell membrane</location>
        <topology evidence="2">Multi-pass membrane protein</topology>
    </subcellularLocation>
</comment>
<evidence type="ECO:0000313" key="14">
    <source>
        <dbReference type="Proteomes" id="UP000181956"/>
    </source>
</evidence>
<protein>
    <recommendedName>
        <fullName evidence="9">Flagellar M-ring protein</fullName>
    </recommendedName>
</protein>
<evidence type="ECO:0000256" key="6">
    <source>
        <dbReference type="ARBA" id="ARBA00022989"/>
    </source>
</evidence>
<dbReference type="InterPro" id="IPR006182">
    <property type="entry name" value="FliF_N_dom"/>
</dbReference>
<evidence type="ECO:0000256" key="9">
    <source>
        <dbReference type="PIRNR" id="PIRNR004862"/>
    </source>
</evidence>
<dbReference type="Pfam" id="PF08345">
    <property type="entry name" value="YscJ_FliF_C"/>
    <property type="match status" value="1"/>
</dbReference>
<keyword evidence="13" id="KW-0282">Flagellum</keyword>
<keyword evidence="4" id="KW-1003">Cell membrane</keyword>
<reference evidence="14" key="1">
    <citation type="submission" date="2016-10" db="EMBL/GenBank/DDBJ databases">
        <authorList>
            <person name="Varghese N."/>
            <person name="Submissions S."/>
        </authorList>
    </citation>
    <scope>NUCLEOTIDE SEQUENCE [LARGE SCALE GENOMIC DNA]</scope>
    <source>
        <strain evidence="14">DSM 21772</strain>
    </source>
</reference>
<keyword evidence="14" id="KW-1185">Reference proteome</keyword>
<keyword evidence="5 10" id="KW-0812">Transmembrane</keyword>
<keyword evidence="7 10" id="KW-0472">Membrane</keyword>
<evidence type="ECO:0000256" key="10">
    <source>
        <dbReference type="SAM" id="Phobius"/>
    </source>
</evidence>
<feature type="domain" description="Flagellar M-ring C-terminal" evidence="12">
    <location>
        <begin position="249"/>
        <end position="393"/>
    </location>
</feature>
<feature type="domain" description="Flagellar M-ring N-terminal" evidence="11">
    <location>
        <begin position="46"/>
        <end position="220"/>
    </location>
</feature>
<dbReference type="PANTHER" id="PTHR30046">
    <property type="entry name" value="FLAGELLAR M-RING PROTEIN"/>
    <property type="match status" value="1"/>
</dbReference>
<evidence type="ECO:0000256" key="8">
    <source>
        <dbReference type="ARBA" id="ARBA00023143"/>
    </source>
</evidence>
<comment type="function">
    <text evidence="9">The M ring may be actively involved in energy transduction.</text>
</comment>
<evidence type="ECO:0000259" key="11">
    <source>
        <dbReference type="Pfam" id="PF01514"/>
    </source>
</evidence>
<evidence type="ECO:0000313" key="13">
    <source>
        <dbReference type="EMBL" id="SDS92159.1"/>
    </source>
</evidence>
<evidence type="ECO:0000256" key="5">
    <source>
        <dbReference type="ARBA" id="ARBA00022692"/>
    </source>
</evidence>
<dbReference type="InterPro" id="IPR043427">
    <property type="entry name" value="YscJ/FliF"/>
</dbReference>
<evidence type="ECO:0000259" key="12">
    <source>
        <dbReference type="Pfam" id="PF08345"/>
    </source>
</evidence>
<evidence type="ECO:0000256" key="4">
    <source>
        <dbReference type="ARBA" id="ARBA00022475"/>
    </source>
</evidence>
<gene>
    <name evidence="13" type="ORF">SAMN04489834_2440</name>
</gene>
<name>A0A1H1W7K5_9MICO</name>
<dbReference type="InterPro" id="IPR013556">
    <property type="entry name" value="Flag_M-ring_C"/>
</dbReference>
<dbReference type="Gene3D" id="3.30.300.30">
    <property type="match status" value="1"/>
</dbReference>
<comment type="similarity">
    <text evidence="3 9">Belongs to the FliF family.</text>
</comment>
<keyword evidence="13" id="KW-0969">Cilium</keyword>
<evidence type="ECO:0000256" key="1">
    <source>
        <dbReference type="ARBA" id="ARBA00004117"/>
    </source>
</evidence>
<sequence>MPRQVTSALARFTAGLREFTVAQRTIALLAVAVLVLGVAGLGIWLSRPSYAPLFTGLQAADANAVVEQLQSDAIPYQLSDGGSSILVPQDDVYAQRLKAAAAGLPSASNGGYSLLDKMGVTTSEFQQSVTYKRALEGELASTISALSGVKTASVRLAIPQETVFAAEKQAPTASVFIETTRGVTLGADQVQAIVHLTSASIEGMTSTDVAVIDSSGTVLSAVGGSPTGGAGKLASDYETRVRDSVQAMLDKVVGPGNATVVVAADVSTESAERTAETFTAPEAIASLNESRATESYTGTGGTGAGVLGPDNIAVPGGTGDGTFNSESVTRNNAIDKVTETRTIPAGTLSRQSVSVAVSDASTVNIRNLRALVSAAAGIDVDRGDTVTVEAMTFDASGAAAAQQALNDAKEVAAGEQLTSLVRTGIIALAALLLVVLAAVLVSRSRRARREAVDEAELEAAREALEAAQQQQPLILSAQTTPMELETEVLPVMPITPDADRTRSEIEMLAERDPQKTAEYLRALMDDRQSV</sequence>